<dbReference type="Pfam" id="PF00339">
    <property type="entry name" value="Arrestin_N"/>
    <property type="match status" value="1"/>
</dbReference>
<organism evidence="4 5">
    <name type="scientific">Bicyclus anynana</name>
    <name type="common">Squinting bush brown butterfly</name>
    <dbReference type="NCBI Taxonomy" id="110368"/>
    <lineage>
        <taxon>Eukaryota</taxon>
        <taxon>Metazoa</taxon>
        <taxon>Ecdysozoa</taxon>
        <taxon>Arthropoda</taxon>
        <taxon>Hexapoda</taxon>
        <taxon>Insecta</taxon>
        <taxon>Pterygota</taxon>
        <taxon>Neoptera</taxon>
        <taxon>Endopterygota</taxon>
        <taxon>Lepidoptera</taxon>
        <taxon>Glossata</taxon>
        <taxon>Ditrysia</taxon>
        <taxon>Papilionoidea</taxon>
        <taxon>Nymphalidae</taxon>
        <taxon>Satyrinae</taxon>
        <taxon>Satyrini</taxon>
        <taxon>Mycalesina</taxon>
        <taxon>Bicyclus</taxon>
    </lineage>
</organism>
<reference evidence="5" key="1">
    <citation type="submission" date="2025-08" db="UniProtKB">
        <authorList>
            <consortium name="RefSeq"/>
        </authorList>
    </citation>
    <scope>IDENTIFICATION</scope>
</reference>
<dbReference type="SUPFAM" id="SSF81296">
    <property type="entry name" value="E set domains"/>
    <property type="match status" value="2"/>
</dbReference>
<evidence type="ECO:0000256" key="1">
    <source>
        <dbReference type="ARBA" id="ARBA00005298"/>
    </source>
</evidence>
<protein>
    <submittedName>
        <fullName evidence="5">Arrestin domain-containing protein 2 isoform X1</fullName>
    </submittedName>
</protein>
<dbReference type="InterPro" id="IPR050357">
    <property type="entry name" value="Arrestin_domain-protein"/>
</dbReference>
<sequence>MVWDTCSIVLHGGSNGSYFTNEIVTGSVVLELKRERKLEQMFLNISGKAKAMWTRPLATAPYVQFYSQTKKVLYISLTVFRELQGKTVGPGVISCQFDFMLPPDIPPTFKDSIARVRYKIKLSSKNVSKMMSTQMTNFIVEDRLNLNHIEEYMIPMVYELEKTFGKSGKFSMTFKTYRAFAPTQQIPFEAILNNERRVKVNKITVTLIQKIVYNITSGSYNTDNIICKTKHSEIISKAREIFVLSMDIPQIISSTTNQSEPMVDISYVLQVKVNFRFHLPIHIDIPVIVASIPVTHGIFFK</sequence>
<evidence type="ECO:0000313" key="5">
    <source>
        <dbReference type="RefSeq" id="XP_052742401.1"/>
    </source>
</evidence>
<accession>A0ABM3LTK7</accession>
<dbReference type="Pfam" id="PF02752">
    <property type="entry name" value="Arrestin_C"/>
    <property type="match status" value="1"/>
</dbReference>
<dbReference type="PANTHER" id="PTHR11188:SF17">
    <property type="entry name" value="FI21816P1"/>
    <property type="match status" value="1"/>
</dbReference>
<name>A0ABM3LTK7_BICAN</name>
<dbReference type="InterPro" id="IPR011022">
    <property type="entry name" value="Arrestin_C-like"/>
</dbReference>
<keyword evidence="2" id="KW-0716">Sensory transduction</keyword>
<gene>
    <name evidence="5" type="primary">LOC112044685</name>
</gene>
<evidence type="ECO:0000313" key="4">
    <source>
        <dbReference type="Proteomes" id="UP001652582"/>
    </source>
</evidence>
<dbReference type="SMART" id="SM01017">
    <property type="entry name" value="Arrestin_C"/>
    <property type="match status" value="1"/>
</dbReference>
<dbReference type="InterPro" id="IPR011021">
    <property type="entry name" value="Arrestin-like_N"/>
</dbReference>
<evidence type="ECO:0000256" key="2">
    <source>
        <dbReference type="ARBA" id="ARBA00022606"/>
    </source>
</evidence>
<comment type="similarity">
    <text evidence="1">Belongs to the arrestin family.</text>
</comment>
<dbReference type="Proteomes" id="UP001652582">
    <property type="component" value="Chromosome 17"/>
</dbReference>
<dbReference type="InterPro" id="IPR014752">
    <property type="entry name" value="Arrestin-like_C"/>
</dbReference>
<dbReference type="RefSeq" id="XP_052742401.1">
    <property type="nucleotide sequence ID" value="XM_052886441.1"/>
</dbReference>
<dbReference type="Gene3D" id="2.60.40.640">
    <property type="match status" value="2"/>
</dbReference>
<keyword evidence="4" id="KW-1185">Reference proteome</keyword>
<dbReference type="PANTHER" id="PTHR11188">
    <property type="entry name" value="ARRESTIN DOMAIN CONTAINING PROTEIN"/>
    <property type="match status" value="1"/>
</dbReference>
<evidence type="ECO:0000259" key="3">
    <source>
        <dbReference type="SMART" id="SM01017"/>
    </source>
</evidence>
<proteinExistence type="inferred from homology"/>
<dbReference type="GeneID" id="112044685"/>
<dbReference type="InterPro" id="IPR014756">
    <property type="entry name" value="Ig_E-set"/>
</dbReference>
<feature type="domain" description="Arrestin C-terminal-like" evidence="3">
    <location>
        <begin position="166"/>
        <end position="294"/>
    </location>
</feature>